<evidence type="ECO:0000256" key="8">
    <source>
        <dbReference type="ARBA" id="ARBA00022840"/>
    </source>
</evidence>
<dbReference type="EMBL" id="PDKN01000007">
    <property type="protein sequence ID" value="RXJ55429.1"/>
    <property type="molecule type" value="Genomic_DNA"/>
</dbReference>
<dbReference type="NCBIfam" id="TIGR00348">
    <property type="entry name" value="hsdR"/>
    <property type="match status" value="1"/>
</dbReference>
<dbReference type="Pfam" id="PF22679">
    <property type="entry name" value="T1R_D3-like"/>
    <property type="match status" value="1"/>
</dbReference>
<dbReference type="InterPro" id="IPR040980">
    <property type="entry name" value="SWI2_SNF2"/>
</dbReference>
<dbReference type="RefSeq" id="WP_128996713.1">
    <property type="nucleotide sequence ID" value="NZ_PDKN01000007.1"/>
</dbReference>
<dbReference type="CDD" id="cd18030">
    <property type="entry name" value="DEXHc_RE_I_HsdR"/>
    <property type="match status" value="1"/>
</dbReference>
<evidence type="ECO:0000256" key="4">
    <source>
        <dbReference type="ARBA" id="ARBA00022741"/>
    </source>
</evidence>
<dbReference type="InterPro" id="IPR021810">
    <property type="entry name" value="T1RH-like_C"/>
</dbReference>
<dbReference type="InterPro" id="IPR004473">
    <property type="entry name" value="Restrct_endonuc_typeI_HsdR"/>
</dbReference>
<feature type="domain" description="Helicase ATP-binding" evidence="11">
    <location>
        <begin position="283"/>
        <end position="463"/>
    </location>
</feature>
<accession>A0A4Q0XNE1</accession>
<proteinExistence type="inferred from homology"/>
<dbReference type="InterPro" id="IPR027417">
    <property type="entry name" value="P-loop_NTPase"/>
</dbReference>
<dbReference type="SUPFAM" id="SSF52540">
    <property type="entry name" value="P-loop containing nucleoside triphosphate hydrolases"/>
    <property type="match status" value="2"/>
</dbReference>
<dbReference type="Gene3D" id="3.90.1570.50">
    <property type="match status" value="1"/>
</dbReference>
<gene>
    <name evidence="12" type="ORF">CRV04_10000</name>
</gene>
<keyword evidence="6" id="KW-0255">Endonuclease</keyword>
<keyword evidence="5 10" id="KW-0680">Restriction system</keyword>
<dbReference type="InterPro" id="IPR055180">
    <property type="entry name" value="HsdR_RecA-like_helicase_dom_2"/>
</dbReference>
<dbReference type="InterPro" id="IPR014001">
    <property type="entry name" value="Helicase_ATP-bd"/>
</dbReference>
<dbReference type="OrthoDB" id="9758243at2"/>
<dbReference type="Pfam" id="PF04313">
    <property type="entry name" value="HSDR_N"/>
    <property type="match status" value="1"/>
</dbReference>
<comment type="function">
    <text evidence="10">Subunit R is required for both nuclease and ATPase activities, but not for modification.</text>
</comment>
<organism evidence="12 13">
    <name type="scientific">Candidatus Marinarcus aquaticus</name>
    <dbReference type="NCBI Taxonomy" id="2044504"/>
    <lineage>
        <taxon>Bacteria</taxon>
        <taxon>Pseudomonadati</taxon>
        <taxon>Campylobacterota</taxon>
        <taxon>Epsilonproteobacteria</taxon>
        <taxon>Campylobacterales</taxon>
        <taxon>Arcobacteraceae</taxon>
        <taxon>Candidatus Marinarcus</taxon>
    </lineage>
</organism>
<dbReference type="PROSITE" id="PS51192">
    <property type="entry name" value="HELICASE_ATP_BIND_1"/>
    <property type="match status" value="1"/>
</dbReference>
<evidence type="ECO:0000313" key="13">
    <source>
        <dbReference type="Proteomes" id="UP000290657"/>
    </source>
</evidence>
<keyword evidence="12" id="KW-0347">Helicase</keyword>
<evidence type="ECO:0000256" key="10">
    <source>
        <dbReference type="RuleBase" id="RU364115"/>
    </source>
</evidence>
<dbReference type="PANTHER" id="PTHR30195">
    <property type="entry name" value="TYPE I SITE-SPECIFIC DEOXYRIBONUCLEASE PROTEIN SUBUNIT M AND R"/>
    <property type="match status" value="1"/>
</dbReference>
<dbReference type="CDD" id="cd22332">
    <property type="entry name" value="HsdR_N"/>
    <property type="match status" value="1"/>
</dbReference>
<name>A0A4Q0XNE1_9BACT</name>
<dbReference type="SMART" id="SM00487">
    <property type="entry name" value="DEXDc"/>
    <property type="match status" value="1"/>
</dbReference>
<evidence type="ECO:0000256" key="6">
    <source>
        <dbReference type="ARBA" id="ARBA00022759"/>
    </source>
</evidence>
<evidence type="ECO:0000313" key="12">
    <source>
        <dbReference type="EMBL" id="RXJ55429.1"/>
    </source>
</evidence>
<dbReference type="Pfam" id="PF18766">
    <property type="entry name" value="SWI2_SNF2"/>
    <property type="match status" value="1"/>
</dbReference>
<dbReference type="Pfam" id="PF11867">
    <property type="entry name" value="T1RH-like_C"/>
    <property type="match status" value="1"/>
</dbReference>
<evidence type="ECO:0000256" key="5">
    <source>
        <dbReference type="ARBA" id="ARBA00022747"/>
    </source>
</evidence>
<evidence type="ECO:0000256" key="3">
    <source>
        <dbReference type="ARBA" id="ARBA00022722"/>
    </source>
</evidence>
<keyword evidence="9 10" id="KW-0238">DNA-binding</keyword>
<dbReference type="GO" id="GO:0009035">
    <property type="term" value="F:type I site-specific deoxyribonuclease activity"/>
    <property type="evidence" value="ECO:0007669"/>
    <property type="project" value="UniProtKB-EC"/>
</dbReference>
<keyword evidence="7 10" id="KW-0378">Hydrolase</keyword>
<sequence>MNNFYENNLEQAVIQIFENDLAYEYKSGIDIAPETVESARDDFHEVILKEKFFDSLKRINPTIAKDILEDVFKQVIHPNSPMMSENNKTFHKYLVEGVDVVYKDKDGNDKGDKVYLFDFKDISKNEFLIVNQFTIVEFDERRPDLIVFINGLPLVVFELKSLSNEKVGCEKAYNQLQTYIKKIPSLFNTNAFMVISDGVNAKAGTISSNLERFSAWKSVDGVKLNSHIQIETLLLGMFEKSRLLDIIKNFIVFVEDGVKSTKILSAYHQYFAVKKAVDSTVSSILEKSKKAGLVWHTQGSGKSLSMVFYTSSIIQALKNPTVIILTDRNDLDMQLFTTFSKANSILRQTPIQIEDKDDLRDKLNRESGGIIFTTIQKFALKDDEVQIECLSDRRDIILIADEAHRSQYGLEAKVDTKTGKISYGYAKHIRDALPNATFIGFTGTPIENSDKSTREIFGDEVDIYDMTQAVEDGSTVKIYYESRIAKLKLDEKVLNEIDEEYEKLEDEGAPIELIDESKRKFTKLEEIVGDAHRLEMLAMDIVTHYEDRELILAPKFLDKAMIVCMNRKIAVNLYDQIIKLRPSWHSDDMDKGKIKVVMTSSASDDELLKKYETTKEDRVYLAKRIKDINDELKIVIVVDMWLTGFDVPSMSTMYIDKPMKSHNLMQAIARINRVFKDKVGGLVVDYIGIMGSLKEALQTYTRRDKDKVELNLDEAFHKLEDSLTFLRKLFSAFDYSSFKTGSDKNRLTLIGDGLEHVLIESYGEENIKKEFNKKVSELNAAQTLCNSMLDDDMKLEIAYFKAVKSALNKLEGKEFNLKEINQRVLTLVKDSIQKDSILELNDILGIKQSELDIFNEEFLKEISSMKRKNIALELLKRLLSNKIKAYEKTNLVQSEKFSFLMNEVMNKYNNKALTNAEVIDELLKMSKDMMEDFLKGNELGLTDEEKSFYDALTKFDTVKEAMDESVLKELAIELTKTIQNSKTIDWQYKENTRARMRREVKRLLKKYKYPPDNAVEALALVIKQVELSCEDY</sequence>
<comment type="catalytic activity">
    <reaction evidence="1 10">
        <text>Endonucleolytic cleavage of DNA to give random double-stranded fragments with terminal 5'-phosphates, ATP is simultaneously hydrolyzed.</text>
        <dbReference type="EC" id="3.1.21.3"/>
    </reaction>
</comment>
<evidence type="ECO:0000256" key="7">
    <source>
        <dbReference type="ARBA" id="ARBA00022801"/>
    </source>
</evidence>
<comment type="similarity">
    <text evidence="2 10">Belongs to the HsdR family.</text>
</comment>
<evidence type="ECO:0000256" key="2">
    <source>
        <dbReference type="ARBA" id="ARBA00008598"/>
    </source>
</evidence>
<dbReference type="GO" id="GO:0005524">
    <property type="term" value="F:ATP binding"/>
    <property type="evidence" value="ECO:0007669"/>
    <property type="project" value="UniProtKB-KW"/>
</dbReference>
<dbReference type="GO" id="GO:0004386">
    <property type="term" value="F:helicase activity"/>
    <property type="evidence" value="ECO:0007669"/>
    <property type="project" value="UniProtKB-KW"/>
</dbReference>
<dbReference type="AlphaFoldDB" id="A0A4Q0XNE1"/>
<keyword evidence="8 10" id="KW-0067">ATP-binding</keyword>
<dbReference type="GO" id="GO:0003677">
    <property type="term" value="F:DNA binding"/>
    <property type="evidence" value="ECO:0007669"/>
    <property type="project" value="UniProtKB-KW"/>
</dbReference>
<dbReference type="EC" id="3.1.21.3" evidence="10"/>
<dbReference type="InterPro" id="IPR051268">
    <property type="entry name" value="Type-I_R_enzyme_R_subunit"/>
</dbReference>
<evidence type="ECO:0000259" key="11">
    <source>
        <dbReference type="PROSITE" id="PS51192"/>
    </source>
</evidence>
<comment type="subunit">
    <text evidence="10">The type I restriction/modification system is composed of three polypeptides R, M and S.</text>
</comment>
<comment type="caution">
    <text evidence="12">The sequence shown here is derived from an EMBL/GenBank/DDBJ whole genome shotgun (WGS) entry which is preliminary data.</text>
</comment>
<keyword evidence="3" id="KW-0540">Nuclease</keyword>
<dbReference type="InterPro" id="IPR007409">
    <property type="entry name" value="Restrct_endonuc_type1_HsdR_N"/>
</dbReference>
<dbReference type="Proteomes" id="UP000290657">
    <property type="component" value="Unassembled WGS sequence"/>
</dbReference>
<dbReference type="Gene3D" id="3.40.50.300">
    <property type="entry name" value="P-loop containing nucleotide triphosphate hydrolases"/>
    <property type="match status" value="2"/>
</dbReference>
<keyword evidence="4 10" id="KW-0547">Nucleotide-binding</keyword>
<dbReference type="GO" id="GO:0009307">
    <property type="term" value="P:DNA restriction-modification system"/>
    <property type="evidence" value="ECO:0007669"/>
    <property type="project" value="UniProtKB-KW"/>
</dbReference>
<keyword evidence="13" id="KW-1185">Reference proteome</keyword>
<dbReference type="CDD" id="cd18800">
    <property type="entry name" value="SF2_C_EcoR124I-like"/>
    <property type="match status" value="1"/>
</dbReference>
<dbReference type="PANTHER" id="PTHR30195:SF15">
    <property type="entry name" value="TYPE I RESTRICTION ENZYME HINDI ENDONUCLEASE SUBUNIT"/>
    <property type="match status" value="1"/>
</dbReference>
<evidence type="ECO:0000256" key="1">
    <source>
        <dbReference type="ARBA" id="ARBA00000851"/>
    </source>
</evidence>
<evidence type="ECO:0000256" key="9">
    <source>
        <dbReference type="ARBA" id="ARBA00023125"/>
    </source>
</evidence>
<protein>
    <recommendedName>
        <fullName evidence="10">Type I restriction enzyme endonuclease subunit</fullName>
        <shortName evidence="10">R protein</shortName>
        <ecNumber evidence="10">3.1.21.3</ecNumber>
    </recommendedName>
</protein>
<reference evidence="12 13" key="1">
    <citation type="submission" date="2017-10" db="EMBL/GenBank/DDBJ databases">
        <title>Genomics of the genus Arcobacter.</title>
        <authorList>
            <person name="Perez-Cataluna A."/>
            <person name="Figueras M.J."/>
        </authorList>
    </citation>
    <scope>NUCLEOTIDE SEQUENCE [LARGE SCALE GENOMIC DNA]</scope>
    <source>
        <strain evidence="12 13">CECT 8987</strain>
    </source>
</reference>